<gene>
    <name evidence="2" type="ORF">M5G11_26425</name>
</gene>
<feature type="chain" id="PRO_5047255847" evidence="1">
    <location>
        <begin position="24"/>
        <end position="113"/>
    </location>
</feature>
<evidence type="ECO:0000256" key="1">
    <source>
        <dbReference type="SAM" id="SignalP"/>
    </source>
</evidence>
<sequence>MSRSLRVCLIFLLSLALPLSGMAGVQLASEPCPMQSMGMAMVDGMGPDCCQDMHTSADHGKPCKPGQECKSGGMLQVALNKPPVTLSSAVVLAFPRDTLPIASSSGVWRPPRV</sequence>
<name>A0ABT5P0X7_9PSED</name>
<dbReference type="RefSeq" id="WP_273913968.1">
    <property type="nucleotide sequence ID" value="NZ_JAMDGX010000123.1"/>
</dbReference>
<comment type="caution">
    <text evidence="2">The sequence shown here is derived from an EMBL/GenBank/DDBJ whole genome shotgun (WGS) entry which is preliminary data.</text>
</comment>
<protein>
    <submittedName>
        <fullName evidence="2">Uncharacterized protein</fullName>
    </submittedName>
</protein>
<organism evidence="2 3">
    <name type="scientific">Pseudomonas fontis</name>
    <dbReference type="NCBI Taxonomy" id="2942633"/>
    <lineage>
        <taxon>Bacteria</taxon>
        <taxon>Pseudomonadati</taxon>
        <taxon>Pseudomonadota</taxon>
        <taxon>Gammaproteobacteria</taxon>
        <taxon>Pseudomonadales</taxon>
        <taxon>Pseudomonadaceae</taxon>
        <taxon>Pseudomonas</taxon>
    </lineage>
</organism>
<keyword evidence="3" id="KW-1185">Reference proteome</keyword>
<reference evidence="2 3" key="1">
    <citation type="submission" date="2022-05" db="EMBL/GenBank/DDBJ databases">
        <title>Novel Pseudomonas spp. Isolated from a Rainbow Trout Aquaculture Facility.</title>
        <authorList>
            <person name="Testerman T."/>
            <person name="Graf J."/>
        </authorList>
    </citation>
    <scope>NUCLEOTIDE SEQUENCE [LARGE SCALE GENOMIC DNA]</scope>
    <source>
        <strain evidence="2 3">ID681</strain>
    </source>
</reference>
<evidence type="ECO:0000313" key="3">
    <source>
        <dbReference type="Proteomes" id="UP001148203"/>
    </source>
</evidence>
<dbReference type="Proteomes" id="UP001148203">
    <property type="component" value="Unassembled WGS sequence"/>
</dbReference>
<dbReference type="EMBL" id="JAMDGY010000121">
    <property type="protein sequence ID" value="MDD0994060.1"/>
    <property type="molecule type" value="Genomic_DNA"/>
</dbReference>
<proteinExistence type="predicted"/>
<keyword evidence="1" id="KW-0732">Signal</keyword>
<feature type="signal peptide" evidence="1">
    <location>
        <begin position="1"/>
        <end position="23"/>
    </location>
</feature>
<accession>A0ABT5P0X7</accession>
<evidence type="ECO:0000313" key="2">
    <source>
        <dbReference type="EMBL" id="MDD0994060.1"/>
    </source>
</evidence>